<accession>A0A839EL74</accession>
<dbReference type="GO" id="GO:0006508">
    <property type="term" value="P:proteolysis"/>
    <property type="evidence" value="ECO:0007669"/>
    <property type="project" value="UniProtKB-KW"/>
</dbReference>
<dbReference type="InterPro" id="IPR005546">
    <property type="entry name" value="Autotransporte_beta"/>
</dbReference>
<dbReference type="PROSITE" id="PS00137">
    <property type="entry name" value="SUBTILASE_HIS"/>
    <property type="match status" value="1"/>
</dbReference>
<dbReference type="InterPro" id="IPR034061">
    <property type="entry name" value="Peptidases_S8_Autotransporter"/>
</dbReference>
<dbReference type="Gene3D" id="2.40.128.130">
    <property type="entry name" value="Autotransporter beta-domain"/>
    <property type="match status" value="1"/>
</dbReference>
<dbReference type="Proteomes" id="UP000549052">
    <property type="component" value="Unassembled WGS sequence"/>
</dbReference>
<keyword evidence="9" id="KW-1185">Reference proteome</keyword>
<keyword evidence="3" id="KW-0732">Signal</keyword>
<dbReference type="InterPro" id="IPR022398">
    <property type="entry name" value="Peptidase_S8_His-AS"/>
</dbReference>
<comment type="caution">
    <text evidence="8">The sequence shown here is derived from an EMBL/GenBank/DDBJ whole genome shotgun (WGS) entry which is preliminary data.</text>
</comment>
<dbReference type="CDD" id="cd04848">
    <property type="entry name" value="Peptidases_S8_Autotransporter_serine_protease_like"/>
    <property type="match status" value="1"/>
</dbReference>
<dbReference type="PROSITE" id="PS51208">
    <property type="entry name" value="AUTOTRANSPORTER"/>
    <property type="match status" value="1"/>
</dbReference>
<evidence type="ECO:0000256" key="5">
    <source>
        <dbReference type="ARBA" id="ARBA00022825"/>
    </source>
</evidence>
<dbReference type="NCBIfam" id="TIGR02601">
    <property type="entry name" value="autotrns_rpt"/>
    <property type="match status" value="1"/>
</dbReference>
<evidence type="ECO:0000256" key="3">
    <source>
        <dbReference type="ARBA" id="ARBA00022729"/>
    </source>
</evidence>
<feature type="active site" description="Charge relay system" evidence="6">
    <location>
        <position position="255"/>
    </location>
</feature>
<evidence type="ECO:0000259" key="7">
    <source>
        <dbReference type="PROSITE" id="PS51208"/>
    </source>
</evidence>
<dbReference type="SUPFAM" id="SSF52743">
    <property type="entry name" value="Subtilisin-like"/>
    <property type="match status" value="1"/>
</dbReference>
<dbReference type="SUPFAM" id="SSF103515">
    <property type="entry name" value="Autotransporter"/>
    <property type="match status" value="1"/>
</dbReference>
<keyword evidence="4 6" id="KW-0378">Hydrolase</keyword>
<dbReference type="EMBL" id="JACGXN010000003">
    <property type="protein sequence ID" value="MBA8878975.1"/>
    <property type="molecule type" value="Genomic_DNA"/>
</dbReference>
<dbReference type="GO" id="GO:0019867">
    <property type="term" value="C:outer membrane"/>
    <property type="evidence" value="ECO:0007669"/>
    <property type="project" value="InterPro"/>
</dbReference>
<evidence type="ECO:0000256" key="2">
    <source>
        <dbReference type="ARBA" id="ARBA00022670"/>
    </source>
</evidence>
<dbReference type="PROSITE" id="PS51892">
    <property type="entry name" value="SUBTILASE"/>
    <property type="match status" value="1"/>
</dbReference>
<dbReference type="PANTHER" id="PTHR43806">
    <property type="entry name" value="PEPTIDASE S8"/>
    <property type="match status" value="1"/>
</dbReference>
<evidence type="ECO:0000313" key="8">
    <source>
        <dbReference type="EMBL" id="MBA8878975.1"/>
    </source>
</evidence>
<evidence type="ECO:0000313" key="9">
    <source>
        <dbReference type="Proteomes" id="UP000549052"/>
    </source>
</evidence>
<evidence type="ECO:0000256" key="6">
    <source>
        <dbReference type="PROSITE-ProRule" id="PRU01240"/>
    </source>
</evidence>
<dbReference type="InterPro" id="IPR036709">
    <property type="entry name" value="Autotransporte_beta_dom_sf"/>
</dbReference>
<dbReference type="PROSITE" id="PS00138">
    <property type="entry name" value="SUBTILASE_SER"/>
    <property type="match status" value="1"/>
</dbReference>
<reference evidence="8 9" key="1">
    <citation type="submission" date="2020-07" db="EMBL/GenBank/DDBJ databases">
        <title>Genomic Encyclopedia of Type Strains, Phase IV (KMG-V): Genome sequencing to study the core and pangenomes of soil and plant-associated prokaryotes.</title>
        <authorList>
            <person name="Whitman W."/>
        </authorList>
    </citation>
    <scope>NUCLEOTIDE SEQUENCE [LARGE SCALE GENOMIC DNA]</scope>
    <source>
        <strain evidence="8 9">AN3</strain>
    </source>
</reference>
<dbReference type="Pfam" id="PF03797">
    <property type="entry name" value="Autotransporter"/>
    <property type="match status" value="1"/>
</dbReference>
<evidence type="ECO:0000256" key="1">
    <source>
        <dbReference type="ARBA" id="ARBA00011073"/>
    </source>
</evidence>
<protein>
    <submittedName>
        <fullName evidence="8">Subtilase-type serine protease</fullName>
        <ecNumber evidence="8">3.4.21.-</ecNumber>
    </submittedName>
</protein>
<dbReference type="PRINTS" id="PR00723">
    <property type="entry name" value="SUBTILISIN"/>
</dbReference>
<feature type="active site" description="Charge relay system" evidence="6">
    <location>
        <position position="49"/>
    </location>
</feature>
<dbReference type="GO" id="GO:0004252">
    <property type="term" value="F:serine-type endopeptidase activity"/>
    <property type="evidence" value="ECO:0007669"/>
    <property type="project" value="UniProtKB-UniRule"/>
</dbReference>
<dbReference type="InterPro" id="IPR023828">
    <property type="entry name" value="Peptidase_S8_Ser-AS"/>
</dbReference>
<dbReference type="PANTHER" id="PTHR43806:SF11">
    <property type="entry name" value="CEREVISIN-RELATED"/>
    <property type="match status" value="1"/>
</dbReference>
<keyword evidence="2 6" id="KW-0645">Protease</keyword>
<dbReference type="InterPro" id="IPR036852">
    <property type="entry name" value="Peptidase_S8/S53_dom_sf"/>
</dbReference>
<dbReference type="InterPro" id="IPR015500">
    <property type="entry name" value="Peptidase_S8_subtilisin-rel"/>
</dbReference>
<organism evidence="8 9">
    <name type="scientific">Phyllobacterium myrsinacearum</name>
    <dbReference type="NCBI Taxonomy" id="28101"/>
    <lineage>
        <taxon>Bacteria</taxon>
        <taxon>Pseudomonadati</taxon>
        <taxon>Pseudomonadota</taxon>
        <taxon>Alphaproteobacteria</taxon>
        <taxon>Hyphomicrobiales</taxon>
        <taxon>Phyllobacteriaceae</taxon>
        <taxon>Phyllobacterium</taxon>
    </lineage>
</organism>
<gene>
    <name evidence="8" type="ORF">FHW16_002693</name>
</gene>
<name>A0A839EL74_9HYPH</name>
<proteinExistence type="inferred from homology"/>
<dbReference type="AlphaFoldDB" id="A0A839EL74"/>
<dbReference type="InterPro" id="IPR023827">
    <property type="entry name" value="Peptidase_S8_Asp-AS"/>
</dbReference>
<dbReference type="Pfam" id="PF00082">
    <property type="entry name" value="Peptidase_S8"/>
    <property type="match status" value="1"/>
</dbReference>
<dbReference type="InterPro" id="IPR000209">
    <property type="entry name" value="Peptidase_S8/S53_dom"/>
</dbReference>
<dbReference type="InterPro" id="IPR050131">
    <property type="entry name" value="Peptidase_S8_subtilisin-like"/>
</dbReference>
<sequence>MAQSAGDPTNPETWYTPEFQAQWGLSYIYANYAYAMGVDGSGVKVGVIDSGLAKDHPEFTGRYEEGITVQPDKPWDVDSNSVTHGSAVAGIIAANRDGKGMHGVAPGATIVAVNAEAEDGYVSTEASLAGIYGLVSRDVHIINNSYGSESAITDYPPDVVYSMYQADIAAYKHAVDNDTLMIWGSGNDSRGQPTIESAIPYLIPELERGWLAVTGYDYQYGNHCGVAKNWCLAAPAEFIFTVDGNGGYQRIAGTSFAAPHVAGVAALVKQMFPYMTMDQVRQVLLGTAIDIGDPGIDDVYGYGLLDAGGAVLGPGKFDWGDFNVKLDGVQSRWFNDITGTGGLVKTGDGLLMMFGNSTYSGKTRIYGGILALAGSIGSDTSIQSGGILSGDGAIYGNVDNHGTIYGGWGADGGTLTIDGNYHQAADAAMRVKIGAAEGTSRVDISGTAELAGGTVDAFLNPGTYRGDARYTILASGGLTGKFDKVQADYAFLDLTLGYDANNTYLNVIRNKTAFAEVGLTKNQRAVGAGAESLDGLALASVPGTQDPSVSIYDLIIGSNAHGARLVFDSLSGEIHSSVKSALLDESRFARDVVSGRLRAASGSAMAPVLPLLGYGSNGQVSVAADASSALWGQAYGSWGHLSSGSNVAKLERSSGGFYIGADGEFGRSWRAGFAGGYGNTSLDAKGRASSASVDSYTVAAYAGTEIDALAFRFGAAHTWHRVETDRATAFGPSAADYDARTAQVFGEAGYAFNYNGVVFEPFANLAYANLHTDGIGESGAARLKSQSDTDDNVFTTMGLRVQTDVPVGDKAKLMARGMLGWQHAFGDTSPDTTFAFSGGAPFSIEGTPIARNAFVTEVGLEFSMTKKVTLGVSYTGQMSAKAQAHGLRGDLSWKF</sequence>
<dbReference type="InterPro" id="IPR006315">
    <property type="entry name" value="OM_autotransptr_brl_dom"/>
</dbReference>
<feature type="active site" description="Charge relay system" evidence="6">
    <location>
        <position position="84"/>
    </location>
</feature>
<dbReference type="PROSITE" id="PS00136">
    <property type="entry name" value="SUBTILASE_ASP"/>
    <property type="match status" value="1"/>
</dbReference>
<dbReference type="EC" id="3.4.21.-" evidence="8"/>
<evidence type="ECO:0000256" key="4">
    <source>
        <dbReference type="ARBA" id="ARBA00022801"/>
    </source>
</evidence>
<dbReference type="RefSeq" id="WP_182549654.1">
    <property type="nucleotide sequence ID" value="NZ_JACGXN010000003.1"/>
</dbReference>
<feature type="domain" description="Autotransporter" evidence="7">
    <location>
        <begin position="623"/>
        <end position="895"/>
    </location>
</feature>
<dbReference type="SMART" id="SM00869">
    <property type="entry name" value="Autotransporter"/>
    <property type="match status" value="1"/>
</dbReference>
<comment type="similarity">
    <text evidence="1 6">Belongs to the peptidase S8 family.</text>
</comment>
<dbReference type="InterPro" id="IPR013425">
    <property type="entry name" value="Autotrns_rpt"/>
</dbReference>
<keyword evidence="5 6" id="KW-0720">Serine protease</keyword>
<dbReference type="Gene3D" id="3.40.50.200">
    <property type="entry name" value="Peptidase S8/S53 domain"/>
    <property type="match status" value="1"/>
</dbReference>
<dbReference type="NCBIfam" id="TIGR01414">
    <property type="entry name" value="autotrans_barl"/>
    <property type="match status" value="1"/>
</dbReference>